<reference evidence="2" key="1">
    <citation type="submission" date="2022-11" db="UniProtKB">
        <authorList>
            <consortium name="WormBaseParasite"/>
        </authorList>
    </citation>
    <scope>IDENTIFICATION</scope>
</reference>
<protein>
    <submittedName>
        <fullName evidence="2">Uncharacterized protein</fullName>
    </submittedName>
</protein>
<keyword evidence="1" id="KW-1185">Reference proteome</keyword>
<name>A0A914PHC1_9BILA</name>
<dbReference type="Proteomes" id="UP000887578">
    <property type="component" value="Unplaced"/>
</dbReference>
<sequence>MFLSDDNEHLKTLYESFLPAGISLIGFTTFNGSGEISLINVSLEMLKERNDKMIKLQNPAIIDSLKYLKFEKKHNFKFSQHLIISGSDDWVTKVEQCFEPIFEKLKNLHFTETNAFIKPIDESCSVTTDPFVSIPFNFEIEHFGSESSEKKTETLRRVMYQLKELIKREGPEANFTKLCKYSSVLFDENQPFMSLKDSSGKEYFADEIANLANSKTADEVEPLSPMDLDFGKLLINPHLEVQRMLQ</sequence>
<proteinExistence type="predicted"/>
<dbReference type="WBParaSite" id="PDA_v2.g17223.t1">
    <property type="protein sequence ID" value="PDA_v2.g17223.t1"/>
    <property type="gene ID" value="PDA_v2.g17223"/>
</dbReference>
<evidence type="ECO:0000313" key="2">
    <source>
        <dbReference type="WBParaSite" id="PDA_v2.g17223.t1"/>
    </source>
</evidence>
<accession>A0A914PHC1</accession>
<evidence type="ECO:0000313" key="1">
    <source>
        <dbReference type="Proteomes" id="UP000887578"/>
    </source>
</evidence>
<organism evidence="1 2">
    <name type="scientific">Panagrolaimus davidi</name>
    <dbReference type="NCBI Taxonomy" id="227884"/>
    <lineage>
        <taxon>Eukaryota</taxon>
        <taxon>Metazoa</taxon>
        <taxon>Ecdysozoa</taxon>
        <taxon>Nematoda</taxon>
        <taxon>Chromadorea</taxon>
        <taxon>Rhabditida</taxon>
        <taxon>Tylenchina</taxon>
        <taxon>Panagrolaimomorpha</taxon>
        <taxon>Panagrolaimoidea</taxon>
        <taxon>Panagrolaimidae</taxon>
        <taxon>Panagrolaimus</taxon>
    </lineage>
</organism>
<dbReference type="AlphaFoldDB" id="A0A914PHC1"/>